<dbReference type="Pfam" id="PF02913">
    <property type="entry name" value="FAD-oxidase_C"/>
    <property type="match status" value="1"/>
</dbReference>
<dbReference type="InterPro" id="IPR016166">
    <property type="entry name" value="FAD-bd_PCMH"/>
</dbReference>
<dbReference type="PROSITE" id="PS51387">
    <property type="entry name" value="FAD_PCMH"/>
    <property type="match status" value="1"/>
</dbReference>
<proteinExistence type="inferred from homology"/>
<dbReference type="Gene3D" id="3.30.465.10">
    <property type="match status" value="1"/>
</dbReference>
<evidence type="ECO:0000259" key="8">
    <source>
        <dbReference type="PROSITE" id="PS51387"/>
    </source>
</evidence>
<dbReference type="SUPFAM" id="SSF55103">
    <property type="entry name" value="FAD-linked oxidases, C-terminal domain"/>
    <property type="match status" value="1"/>
</dbReference>
<evidence type="ECO:0000256" key="5">
    <source>
        <dbReference type="PIRSR" id="PIRSR625650-2"/>
    </source>
</evidence>
<evidence type="ECO:0000256" key="7">
    <source>
        <dbReference type="PIRSR" id="PIRSR625650-4"/>
    </source>
</evidence>
<feature type="binding site" evidence="6">
    <location>
        <begin position="127"/>
        <end position="133"/>
    </location>
    <ligand>
        <name>FAD</name>
        <dbReference type="ChEBI" id="CHEBI:57692"/>
    </ligand>
</feature>
<evidence type="ECO:0000313" key="9">
    <source>
        <dbReference type="EMBL" id="MDA0180748.1"/>
    </source>
</evidence>
<dbReference type="InterPro" id="IPR004113">
    <property type="entry name" value="FAD-bd_oxidored_4_C"/>
</dbReference>
<sequence>MRREQVFWGWGEPGAGPSLPEHAGELLREEIGVSGEIVSRPVELDAVALPPSALPAALRERLQAVAEVREDVEARVLRSRGKSYLDLLASRSGDFASAPDAVVVPADARAVASVLQLCSEYGVAVVPFGGGTSVVGGLAGERGRCSALVSLDLGRLDRVVSIDPWSLVAVFEPGIRLPEADAALRAQGLALGHVPQSYEWATVGGCAATRSAGQTSTGHGRIDEQVVALSCVTPVGSLSTLDAPGSAAGPALRELVLGSEGTLGVITSVALRVRRRVEASYDAWSVESFLAGAELLRALEQDGIAPDIARLSDEEETRTSLALAGTGTVGRRLLGGRCLLVCGWQGATGRASAARKLIRGGALPLGPAPGHAWEKSRFAGPHLRDDLMDRGVLVETIETATTWSNLERLYRAVLAALPGLHVGCHISHLYPTGASLYFTVLGAQSDDPVAQWGAFKDAASRAIVSAGGTITHHHAVGRDHAPYLGEEIGELGIELLRTVKTRCDPAGVMNPGKLLVD</sequence>
<feature type="binding site" evidence="5">
    <location>
        <position position="384"/>
    </location>
    <ligand>
        <name>substrate</name>
    </ligand>
</feature>
<comment type="similarity">
    <text evidence="1">Belongs to the FAD-binding oxidoreductase/transferase type 4 family.</text>
</comment>
<evidence type="ECO:0000256" key="2">
    <source>
        <dbReference type="ARBA" id="ARBA00022630"/>
    </source>
</evidence>
<protein>
    <submittedName>
        <fullName evidence="9">FAD-binding oxidoreductase</fullName>
    </submittedName>
</protein>
<dbReference type="InterPro" id="IPR036318">
    <property type="entry name" value="FAD-bd_PCMH-like_sf"/>
</dbReference>
<dbReference type="SUPFAM" id="SSF56176">
    <property type="entry name" value="FAD-binding/transporter-associated domain-like"/>
    <property type="match status" value="1"/>
</dbReference>
<dbReference type="AlphaFoldDB" id="A0A9X3N6N8"/>
<dbReference type="InterPro" id="IPR016169">
    <property type="entry name" value="FAD-bd_PCMH_sub2"/>
</dbReference>
<dbReference type="RefSeq" id="WP_270025062.1">
    <property type="nucleotide sequence ID" value="NZ_JAPDDP010000015.1"/>
</dbReference>
<gene>
    <name evidence="9" type="ORF">OJ997_10625</name>
</gene>
<evidence type="ECO:0000256" key="6">
    <source>
        <dbReference type="PIRSR" id="PIRSR625650-3"/>
    </source>
</evidence>
<dbReference type="InterPro" id="IPR025650">
    <property type="entry name" value="Alkyl-DHAP_Synthase"/>
</dbReference>
<evidence type="ECO:0000256" key="1">
    <source>
        <dbReference type="ARBA" id="ARBA00008000"/>
    </source>
</evidence>
<dbReference type="InterPro" id="IPR016171">
    <property type="entry name" value="Vanillyl_alc_oxidase_C-sub2"/>
</dbReference>
<dbReference type="Proteomes" id="UP001147653">
    <property type="component" value="Unassembled WGS sequence"/>
</dbReference>
<evidence type="ECO:0000256" key="4">
    <source>
        <dbReference type="PIRSR" id="PIRSR625650-1"/>
    </source>
</evidence>
<dbReference type="Pfam" id="PF01565">
    <property type="entry name" value="FAD_binding_4"/>
    <property type="match status" value="1"/>
</dbReference>
<name>A0A9X3N6N8_9ACTN</name>
<evidence type="ECO:0000313" key="10">
    <source>
        <dbReference type="Proteomes" id="UP001147653"/>
    </source>
</evidence>
<dbReference type="EMBL" id="JAPDDP010000015">
    <property type="protein sequence ID" value="MDA0180748.1"/>
    <property type="molecule type" value="Genomic_DNA"/>
</dbReference>
<feature type="domain" description="FAD-binding PCMH-type" evidence="8">
    <location>
        <begin position="95"/>
        <end position="276"/>
    </location>
</feature>
<keyword evidence="3 6" id="KW-0274">FAD</keyword>
<organism evidence="9 10">
    <name type="scientific">Solirubrobacter phytolaccae</name>
    <dbReference type="NCBI Taxonomy" id="1404360"/>
    <lineage>
        <taxon>Bacteria</taxon>
        <taxon>Bacillati</taxon>
        <taxon>Actinomycetota</taxon>
        <taxon>Thermoleophilia</taxon>
        <taxon>Solirubrobacterales</taxon>
        <taxon>Solirubrobacteraceae</taxon>
        <taxon>Solirubrobacter</taxon>
    </lineage>
</organism>
<dbReference type="GO" id="GO:0071949">
    <property type="term" value="F:FAD binding"/>
    <property type="evidence" value="ECO:0007669"/>
    <property type="project" value="InterPro"/>
</dbReference>
<dbReference type="PANTHER" id="PTHR46568:SF1">
    <property type="entry name" value="ALKYLDIHYDROXYACETONEPHOSPHATE SYNTHASE, PEROXISOMAL"/>
    <property type="match status" value="1"/>
</dbReference>
<comment type="caution">
    <text evidence="9">The sequence shown here is derived from an EMBL/GenBank/DDBJ whole genome shotgun (WGS) entry which is preliminary data.</text>
</comment>
<dbReference type="PANTHER" id="PTHR46568">
    <property type="entry name" value="ALKYLDIHYDROXYACETONEPHOSPHATE SYNTHASE, PEROXISOMAL"/>
    <property type="match status" value="1"/>
</dbReference>
<dbReference type="Gene3D" id="1.10.45.10">
    <property type="entry name" value="Vanillyl-alcohol Oxidase, Chain A, domain 4"/>
    <property type="match status" value="1"/>
</dbReference>
<keyword evidence="2" id="KW-0285">Flavoprotein</keyword>
<dbReference type="GO" id="GO:0008610">
    <property type="term" value="P:lipid biosynthetic process"/>
    <property type="evidence" value="ECO:0007669"/>
    <property type="project" value="InterPro"/>
</dbReference>
<accession>A0A9X3N6N8</accession>
<evidence type="ECO:0000256" key="3">
    <source>
        <dbReference type="ARBA" id="ARBA00022827"/>
    </source>
</evidence>
<keyword evidence="10" id="KW-1185">Reference proteome</keyword>
<feature type="active site" description="Proton donor/acceptor" evidence="4">
    <location>
        <position position="437"/>
    </location>
</feature>
<dbReference type="Gene3D" id="3.30.300.330">
    <property type="match status" value="1"/>
</dbReference>
<dbReference type="InterPro" id="IPR016164">
    <property type="entry name" value="FAD-linked_Oxase-like_C"/>
</dbReference>
<comment type="cofactor">
    <cofactor evidence="6">
        <name>FAD</name>
        <dbReference type="ChEBI" id="CHEBI:57692"/>
    </cofactor>
</comment>
<reference evidence="9" key="1">
    <citation type="submission" date="2022-10" db="EMBL/GenBank/DDBJ databases">
        <title>The WGS of Solirubrobacter phytolaccae KCTC 29190.</title>
        <authorList>
            <person name="Jiang Z."/>
        </authorList>
    </citation>
    <scope>NUCLEOTIDE SEQUENCE</scope>
    <source>
        <strain evidence="9">KCTC 29190</strain>
    </source>
</reference>
<feature type="site" description="Important for enzyme activity" evidence="7">
    <location>
        <position position="310"/>
    </location>
</feature>
<feature type="binding site" evidence="6">
    <location>
        <begin position="260"/>
        <end position="266"/>
    </location>
    <ligand>
        <name>FAD</name>
        <dbReference type="ChEBI" id="CHEBI:57692"/>
    </ligand>
</feature>
<dbReference type="GO" id="GO:0008609">
    <property type="term" value="F:alkylglycerone-phosphate synthase activity"/>
    <property type="evidence" value="ECO:0007669"/>
    <property type="project" value="InterPro"/>
</dbReference>
<dbReference type="InterPro" id="IPR006094">
    <property type="entry name" value="Oxid_FAD_bind_N"/>
</dbReference>
<dbReference type="Gene3D" id="3.30.70.3450">
    <property type="match status" value="1"/>
</dbReference>